<dbReference type="GO" id="GO:0000976">
    <property type="term" value="F:transcription cis-regulatory region binding"/>
    <property type="evidence" value="ECO:0007669"/>
    <property type="project" value="TreeGrafter"/>
</dbReference>
<gene>
    <name evidence="4" type="ORF">E3O23_10800</name>
</gene>
<dbReference type="InterPro" id="IPR001647">
    <property type="entry name" value="HTH_TetR"/>
</dbReference>
<organism evidence="4 5">
    <name type="scientific">Cryobacterium tagatosivorans</name>
    <dbReference type="NCBI Taxonomy" id="1259199"/>
    <lineage>
        <taxon>Bacteria</taxon>
        <taxon>Bacillati</taxon>
        <taxon>Actinomycetota</taxon>
        <taxon>Actinomycetes</taxon>
        <taxon>Micrococcales</taxon>
        <taxon>Microbacteriaceae</taxon>
        <taxon>Cryobacterium</taxon>
    </lineage>
</organism>
<feature type="domain" description="HTH tetR-type" evidence="3">
    <location>
        <begin position="14"/>
        <end position="74"/>
    </location>
</feature>
<evidence type="ECO:0000313" key="4">
    <source>
        <dbReference type="EMBL" id="TFB49877.1"/>
    </source>
</evidence>
<dbReference type="EMBL" id="SOEZ01000054">
    <property type="protein sequence ID" value="TFB49877.1"/>
    <property type="molecule type" value="Genomic_DNA"/>
</dbReference>
<reference evidence="4 5" key="1">
    <citation type="submission" date="2019-03" db="EMBL/GenBank/DDBJ databases">
        <title>Genomics of glacier-inhabiting Cryobacterium strains.</title>
        <authorList>
            <person name="Liu Q."/>
            <person name="Xin Y.-H."/>
        </authorList>
    </citation>
    <scope>NUCLEOTIDE SEQUENCE [LARGE SCALE GENOMIC DNA]</scope>
    <source>
        <strain evidence="4 5">Sr47</strain>
    </source>
</reference>
<dbReference type="AlphaFoldDB" id="A0A4R8UFT6"/>
<accession>A0A4R8UFT6</accession>
<dbReference type="PANTHER" id="PTHR30055:SF226">
    <property type="entry name" value="HTH-TYPE TRANSCRIPTIONAL REGULATOR PKSA"/>
    <property type="match status" value="1"/>
</dbReference>
<dbReference type="GO" id="GO:0003700">
    <property type="term" value="F:DNA-binding transcription factor activity"/>
    <property type="evidence" value="ECO:0007669"/>
    <property type="project" value="TreeGrafter"/>
</dbReference>
<proteinExistence type="predicted"/>
<protein>
    <submittedName>
        <fullName evidence="4">TetR/AcrR family transcriptional regulator</fullName>
    </submittedName>
</protein>
<dbReference type="InterPro" id="IPR009057">
    <property type="entry name" value="Homeodomain-like_sf"/>
</dbReference>
<keyword evidence="1 2" id="KW-0238">DNA-binding</keyword>
<dbReference type="Pfam" id="PF00440">
    <property type="entry name" value="TetR_N"/>
    <property type="match status" value="1"/>
</dbReference>
<sequence length="190" mass="19435">MPRISAPTVAEHRVRQRSALLQAASGLLVSGGVSAVTPAAVGAAAGLSRPSVYQYFTSGADILAAVIEDAFPRANATLREALARANGPRETLDAYVRVTLGLAAEGAHRPAAALAAAQLPPDCLARLAELHHEQAAPFIEALRELAVPELEITARLLGGALEAAMAAIEAGAPLAVVTERTLALVRSAVG</sequence>
<dbReference type="Gene3D" id="1.10.357.10">
    <property type="entry name" value="Tetracycline Repressor, domain 2"/>
    <property type="match status" value="1"/>
</dbReference>
<evidence type="ECO:0000256" key="1">
    <source>
        <dbReference type="ARBA" id="ARBA00023125"/>
    </source>
</evidence>
<evidence type="ECO:0000259" key="3">
    <source>
        <dbReference type="PROSITE" id="PS50977"/>
    </source>
</evidence>
<dbReference type="InterPro" id="IPR050109">
    <property type="entry name" value="HTH-type_TetR-like_transc_reg"/>
</dbReference>
<feature type="DNA-binding region" description="H-T-H motif" evidence="2">
    <location>
        <begin position="37"/>
        <end position="56"/>
    </location>
</feature>
<evidence type="ECO:0000256" key="2">
    <source>
        <dbReference type="PROSITE-ProRule" id="PRU00335"/>
    </source>
</evidence>
<comment type="caution">
    <text evidence="4">The sequence shown here is derived from an EMBL/GenBank/DDBJ whole genome shotgun (WGS) entry which is preliminary data.</text>
</comment>
<dbReference type="PANTHER" id="PTHR30055">
    <property type="entry name" value="HTH-TYPE TRANSCRIPTIONAL REGULATOR RUTR"/>
    <property type="match status" value="1"/>
</dbReference>
<dbReference type="Proteomes" id="UP000297866">
    <property type="component" value="Unassembled WGS sequence"/>
</dbReference>
<dbReference type="SUPFAM" id="SSF46689">
    <property type="entry name" value="Homeodomain-like"/>
    <property type="match status" value="1"/>
</dbReference>
<name>A0A4R8UFT6_9MICO</name>
<dbReference type="RefSeq" id="WP_134490891.1">
    <property type="nucleotide sequence ID" value="NZ_SOEZ01000054.1"/>
</dbReference>
<dbReference type="OrthoDB" id="4709704at2"/>
<evidence type="ECO:0000313" key="5">
    <source>
        <dbReference type="Proteomes" id="UP000297866"/>
    </source>
</evidence>
<dbReference type="PROSITE" id="PS50977">
    <property type="entry name" value="HTH_TETR_2"/>
    <property type="match status" value="1"/>
</dbReference>
<dbReference type="PRINTS" id="PR00455">
    <property type="entry name" value="HTHTETR"/>
</dbReference>
<keyword evidence="5" id="KW-1185">Reference proteome</keyword>